<comment type="similarity">
    <text evidence="1 4">Belongs to the glycosyl hydrolase 3 family.</text>
</comment>
<dbReference type="GO" id="GO:0016787">
    <property type="term" value="F:hydrolase activity"/>
    <property type="evidence" value="ECO:0007669"/>
    <property type="project" value="UniProtKB-KW"/>
</dbReference>
<proteinExistence type="inferred from homology"/>
<keyword evidence="2 4" id="KW-0378">Hydrolase</keyword>
<dbReference type="Pfam" id="PF01915">
    <property type="entry name" value="Glyco_hydro_3_C"/>
    <property type="match status" value="1"/>
</dbReference>
<dbReference type="RefSeq" id="WP_344754490.1">
    <property type="nucleotide sequence ID" value="NZ_BAABBW010000003.1"/>
</dbReference>
<keyword evidence="3" id="KW-0119">Carbohydrate metabolism</keyword>
<dbReference type="InterPro" id="IPR036881">
    <property type="entry name" value="Glyco_hydro_3_C_sf"/>
</dbReference>
<protein>
    <submittedName>
        <fullName evidence="6">Glycoside hydrolase family 3 C-terminal domain-containing protein</fullName>
    </submittedName>
</protein>
<dbReference type="InterPro" id="IPR017853">
    <property type="entry name" value="GH"/>
</dbReference>
<dbReference type="Proteomes" id="UP001501079">
    <property type="component" value="Unassembled WGS sequence"/>
</dbReference>
<dbReference type="SUPFAM" id="SSF52279">
    <property type="entry name" value="Beta-D-glucan exohydrolase, C-terminal domain"/>
    <property type="match status" value="1"/>
</dbReference>
<evidence type="ECO:0000313" key="7">
    <source>
        <dbReference type="Proteomes" id="UP001501079"/>
    </source>
</evidence>
<dbReference type="SMART" id="SM01217">
    <property type="entry name" value="Fn3_like"/>
    <property type="match status" value="1"/>
</dbReference>
<dbReference type="EMBL" id="BAABBW010000003">
    <property type="protein sequence ID" value="GAA4176239.1"/>
    <property type="molecule type" value="Genomic_DNA"/>
</dbReference>
<dbReference type="InterPro" id="IPR026891">
    <property type="entry name" value="Fn3-like"/>
</dbReference>
<evidence type="ECO:0000256" key="1">
    <source>
        <dbReference type="ARBA" id="ARBA00005336"/>
    </source>
</evidence>
<evidence type="ECO:0000313" key="6">
    <source>
        <dbReference type="EMBL" id="GAA4176239.1"/>
    </source>
</evidence>
<dbReference type="InterPro" id="IPR019800">
    <property type="entry name" value="Glyco_hydro_3_AS"/>
</dbReference>
<reference evidence="7" key="1">
    <citation type="journal article" date="2019" name="Int. J. Syst. Evol. Microbiol.">
        <title>The Global Catalogue of Microorganisms (GCM) 10K type strain sequencing project: providing services to taxonomists for standard genome sequencing and annotation.</title>
        <authorList>
            <consortium name="The Broad Institute Genomics Platform"/>
            <consortium name="The Broad Institute Genome Sequencing Center for Infectious Disease"/>
            <person name="Wu L."/>
            <person name="Ma J."/>
        </authorList>
    </citation>
    <scope>NUCLEOTIDE SEQUENCE [LARGE SCALE GENOMIC DNA]</scope>
    <source>
        <strain evidence="7">JCM 17591</strain>
    </source>
</reference>
<dbReference type="Gene3D" id="2.60.40.10">
    <property type="entry name" value="Immunoglobulins"/>
    <property type="match status" value="1"/>
</dbReference>
<dbReference type="Gene3D" id="3.40.50.1700">
    <property type="entry name" value="Glycoside hydrolase family 3 C-terminal domain"/>
    <property type="match status" value="1"/>
</dbReference>
<sequence length="756" mass="80175">MTDTTSRLDVTRLLAELSLEEKAALLDGSDFWHTQGDESRGIPAIMLTDGPHGLRKQAEGADHLGLNASVPATCFPPAAGLASSWDPALMQRVGAALGDECRAADVAVLLGPGVNMKRSPLCGRNFEYFSEDPLLAGSLATGLVTGIQNKQVGTSLKHFAANNQETDRMTIDAQVDERTLREIYLPAFEKVVTEAQPWTVMCSYNKVNGVYASENHWLLTEVLREDWGYDGLVVSDWGAVNERDKAVAAGLDLEMPSSAGVGQRRILDAVAAGTLSEESVDAAVANVLGLVAKSQSREPLEAFDVDAHHALAQEAALESAVLLKNDGGILPIATQGGAVAVIGEFARTPRFQGAGSSQVNPTRVDSALDALEIALLGKRELRFAPGFEIEADAADEALVAEAVEAARGADVALLFLGLPPSYESEGYDREHMELPAQQLALLEAVAAVNENVVVVLSNGSAVTVSGWQHRATAILEGWLLGQAGGSATAALLLGDANPSGKLAETIPVRFEDNPAVGNFPGENGVVRYGEGLLIGYRWYDAHALPVSYPFGHGLSYTSFAYSDLAVEVLDDGASPRVRVGLTVTNTGRVAGAEIVQVYVTDAEASVYRPEQELRGFARVQLEPGQSQAVAVELDARAFAFWSTAAHAWVVEGGRFGIRVGASSRDIRLTDTITLTGAEITPPLSVDSTAEQFLAHPQGGAWLRETLAETEMGAMLFDETHGRMMRAIPLVRLSRFPGAPFDEAALAEAAAQSSAQA</sequence>
<dbReference type="InterPro" id="IPR013783">
    <property type="entry name" value="Ig-like_fold"/>
</dbReference>
<dbReference type="InterPro" id="IPR050288">
    <property type="entry name" value="Cellulose_deg_GH3"/>
</dbReference>
<dbReference type="Pfam" id="PF14310">
    <property type="entry name" value="Fn3-like"/>
    <property type="match status" value="1"/>
</dbReference>
<feature type="domain" description="Fibronectin type III-like" evidence="5">
    <location>
        <begin position="593"/>
        <end position="663"/>
    </location>
</feature>
<organism evidence="6 7">
    <name type="scientific">Gryllotalpicola koreensis</name>
    <dbReference type="NCBI Taxonomy" id="993086"/>
    <lineage>
        <taxon>Bacteria</taxon>
        <taxon>Bacillati</taxon>
        <taxon>Actinomycetota</taxon>
        <taxon>Actinomycetes</taxon>
        <taxon>Micrococcales</taxon>
        <taxon>Microbacteriaceae</taxon>
        <taxon>Gryllotalpicola</taxon>
    </lineage>
</organism>
<name>A0ABP8A2I3_9MICO</name>
<dbReference type="Gene3D" id="3.20.20.300">
    <property type="entry name" value="Glycoside hydrolase, family 3, N-terminal domain"/>
    <property type="match status" value="1"/>
</dbReference>
<evidence type="ECO:0000256" key="2">
    <source>
        <dbReference type="ARBA" id="ARBA00022801"/>
    </source>
</evidence>
<dbReference type="SUPFAM" id="SSF51445">
    <property type="entry name" value="(Trans)glycosidases"/>
    <property type="match status" value="1"/>
</dbReference>
<dbReference type="PRINTS" id="PR00133">
    <property type="entry name" value="GLHYDRLASE3"/>
</dbReference>
<dbReference type="InterPro" id="IPR036962">
    <property type="entry name" value="Glyco_hydro_3_N_sf"/>
</dbReference>
<keyword evidence="4" id="KW-0326">Glycosidase</keyword>
<evidence type="ECO:0000256" key="4">
    <source>
        <dbReference type="RuleBase" id="RU361161"/>
    </source>
</evidence>
<gene>
    <name evidence="6" type="ORF">GCM10022287_23180</name>
</gene>
<comment type="caution">
    <text evidence="6">The sequence shown here is derived from an EMBL/GenBank/DDBJ whole genome shotgun (WGS) entry which is preliminary data.</text>
</comment>
<dbReference type="PROSITE" id="PS00775">
    <property type="entry name" value="GLYCOSYL_HYDROL_F3"/>
    <property type="match status" value="1"/>
</dbReference>
<dbReference type="InterPro" id="IPR002772">
    <property type="entry name" value="Glyco_hydro_3_C"/>
</dbReference>
<dbReference type="PANTHER" id="PTHR42715:SF10">
    <property type="entry name" value="BETA-GLUCOSIDASE"/>
    <property type="match status" value="1"/>
</dbReference>
<keyword evidence="7" id="KW-1185">Reference proteome</keyword>
<evidence type="ECO:0000256" key="3">
    <source>
        <dbReference type="ARBA" id="ARBA00023277"/>
    </source>
</evidence>
<dbReference type="InterPro" id="IPR001764">
    <property type="entry name" value="Glyco_hydro_3_N"/>
</dbReference>
<accession>A0ABP8A2I3</accession>
<dbReference type="Pfam" id="PF00933">
    <property type="entry name" value="Glyco_hydro_3"/>
    <property type="match status" value="1"/>
</dbReference>
<evidence type="ECO:0000259" key="5">
    <source>
        <dbReference type="SMART" id="SM01217"/>
    </source>
</evidence>
<dbReference type="PANTHER" id="PTHR42715">
    <property type="entry name" value="BETA-GLUCOSIDASE"/>
    <property type="match status" value="1"/>
</dbReference>